<sequence length="288" mass="32510">MEFTPLGMNCTYQRYNRHAPFPTIVDDAGRLAKIPSLPEPAAPSPPAASIGACRRARSGSNVSSVMTTPDLTPGQWQPTDPESNHRPEEINLGFTRHETIDYVETPPRCFKCQRYGHVAKYCRGDQRKAVSQQTIKRLLHNHPGSDDDILEELRVRYIGDFKSTQRQPPTYSGGDNHDLYMPVTISEKSELLVVRQKSRRKLNEIPHITLTLDGKEIPTANRVRILGLRIQQDGGGTYTIQRLKQTTFQVMRMVSRITTIQHGLKEDVTQLVQALIISRIAYAAPISR</sequence>
<evidence type="ECO:0000313" key="1">
    <source>
        <dbReference type="EMBL" id="KAH7977909.1"/>
    </source>
</evidence>
<organism evidence="1 2">
    <name type="scientific">Dermacentor silvarum</name>
    <name type="common">Tick</name>
    <dbReference type="NCBI Taxonomy" id="543639"/>
    <lineage>
        <taxon>Eukaryota</taxon>
        <taxon>Metazoa</taxon>
        <taxon>Ecdysozoa</taxon>
        <taxon>Arthropoda</taxon>
        <taxon>Chelicerata</taxon>
        <taxon>Arachnida</taxon>
        <taxon>Acari</taxon>
        <taxon>Parasitiformes</taxon>
        <taxon>Ixodida</taxon>
        <taxon>Ixodoidea</taxon>
        <taxon>Ixodidae</taxon>
        <taxon>Rhipicephalinae</taxon>
        <taxon>Dermacentor</taxon>
    </lineage>
</organism>
<comment type="caution">
    <text evidence="1">The sequence shown here is derived from an EMBL/GenBank/DDBJ whole genome shotgun (WGS) entry which is preliminary data.</text>
</comment>
<protein>
    <submittedName>
        <fullName evidence="1">Uncharacterized protein</fullName>
    </submittedName>
</protein>
<gene>
    <name evidence="1" type="ORF">HPB49_003936</name>
</gene>
<accession>A0ACB8DUY5</accession>
<proteinExistence type="predicted"/>
<evidence type="ECO:0000313" key="2">
    <source>
        <dbReference type="Proteomes" id="UP000821865"/>
    </source>
</evidence>
<name>A0ACB8DUY5_DERSI</name>
<dbReference type="Proteomes" id="UP000821865">
    <property type="component" value="Chromosome 1"/>
</dbReference>
<dbReference type="EMBL" id="CM023470">
    <property type="protein sequence ID" value="KAH7977909.1"/>
    <property type="molecule type" value="Genomic_DNA"/>
</dbReference>
<keyword evidence="2" id="KW-1185">Reference proteome</keyword>
<reference evidence="1" key="1">
    <citation type="submission" date="2020-05" db="EMBL/GenBank/DDBJ databases">
        <title>Large-scale comparative analyses of tick genomes elucidate their genetic diversity and vector capacities.</title>
        <authorList>
            <person name="Jia N."/>
            <person name="Wang J."/>
            <person name="Shi W."/>
            <person name="Du L."/>
            <person name="Sun Y."/>
            <person name="Zhan W."/>
            <person name="Jiang J."/>
            <person name="Wang Q."/>
            <person name="Zhang B."/>
            <person name="Ji P."/>
            <person name="Sakyi L.B."/>
            <person name="Cui X."/>
            <person name="Yuan T."/>
            <person name="Jiang B."/>
            <person name="Yang W."/>
            <person name="Lam T.T.-Y."/>
            <person name="Chang Q."/>
            <person name="Ding S."/>
            <person name="Wang X."/>
            <person name="Zhu J."/>
            <person name="Ruan X."/>
            <person name="Zhao L."/>
            <person name="Wei J."/>
            <person name="Que T."/>
            <person name="Du C."/>
            <person name="Cheng J."/>
            <person name="Dai P."/>
            <person name="Han X."/>
            <person name="Huang E."/>
            <person name="Gao Y."/>
            <person name="Liu J."/>
            <person name="Shao H."/>
            <person name="Ye R."/>
            <person name="Li L."/>
            <person name="Wei W."/>
            <person name="Wang X."/>
            <person name="Wang C."/>
            <person name="Yang T."/>
            <person name="Huo Q."/>
            <person name="Li W."/>
            <person name="Guo W."/>
            <person name="Chen H."/>
            <person name="Zhou L."/>
            <person name="Ni X."/>
            <person name="Tian J."/>
            <person name="Zhou Y."/>
            <person name="Sheng Y."/>
            <person name="Liu T."/>
            <person name="Pan Y."/>
            <person name="Xia L."/>
            <person name="Li J."/>
            <person name="Zhao F."/>
            <person name="Cao W."/>
        </authorList>
    </citation>
    <scope>NUCLEOTIDE SEQUENCE</scope>
    <source>
        <strain evidence="1">Dsil-2018</strain>
    </source>
</reference>